<dbReference type="AlphaFoldDB" id="A0A8S3VST9"/>
<dbReference type="EMBL" id="CAJPWZ010003335">
    <property type="protein sequence ID" value="CAG2257946.1"/>
    <property type="molecule type" value="Genomic_DNA"/>
</dbReference>
<evidence type="ECO:0000313" key="2">
    <source>
        <dbReference type="Proteomes" id="UP000683360"/>
    </source>
</evidence>
<evidence type="ECO:0000313" key="1">
    <source>
        <dbReference type="EMBL" id="CAG2257946.1"/>
    </source>
</evidence>
<proteinExistence type="predicted"/>
<organism evidence="1 2">
    <name type="scientific">Mytilus edulis</name>
    <name type="common">Blue mussel</name>
    <dbReference type="NCBI Taxonomy" id="6550"/>
    <lineage>
        <taxon>Eukaryota</taxon>
        <taxon>Metazoa</taxon>
        <taxon>Spiralia</taxon>
        <taxon>Lophotrochozoa</taxon>
        <taxon>Mollusca</taxon>
        <taxon>Bivalvia</taxon>
        <taxon>Autobranchia</taxon>
        <taxon>Pteriomorphia</taxon>
        <taxon>Mytilida</taxon>
        <taxon>Mytiloidea</taxon>
        <taxon>Mytilidae</taxon>
        <taxon>Mytilinae</taxon>
        <taxon>Mytilus</taxon>
    </lineage>
</organism>
<dbReference type="Proteomes" id="UP000683360">
    <property type="component" value="Unassembled WGS sequence"/>
</dbReference>
<reference evidence="1" key="1">
    <citation type="submission" date="2021-03" db="EMBL/GenBank/DDBJ databases">
        <authorList>
            <person name="Bekaert M."/>
        </authorList>
    </citation>
    <scope>NUCLEOTIDE SEQUENCE</scope>
</reference>
<dbReference type="OrthoDB" id="6062270at2759"/>
<sequence length="440" mass="50821">MNSFHAFQCRMAKHLITKSLLRRSDHLTVNCLIKVHISYETKNTQNDISDALNTYTDLKLTPLKIRTCEFGKSFSHAHIRCEKFTCTVEESGEQGKINPAVSIKGIYNDGFDFLNNYINGKLEVDLSDPVDVNRTSAFLKLYKFFSKKFYNIVQKLVMLVFSEYHERCLKRKGRDIFDDKPKSYVTALLTNHLLSKLVLGKEHITSRNLPDKPLFCPCFNAVNCQKPIEYGHTGLGYEKFWYGRPDVVLSADNELQQNCVMVREDRKTNNQSRDFEKELCSEIDEKTKDEEVAMTSQALAQCITFAYSRSNMKKRCQNIALNGTLIPTLVLTPNEYFVYMYDYEHDVLLKSGPSDLWDKSRQKFNTSAILQIWMLLNHMNFDTCLSQNQVNYLGKSANFHNISGEKFTLSELTENVSFKSCFVKCKKAHDMNLFPELAIN</sequence>
<keyword evidence="2" id="KW-1185">Reference proteome</keyword>
<name>A0A8S3VST9_MYTED</name>
<accession>A0A8S3VST9</accession>
<protein>
    <submittedName>
        <fullName evidence="1">Uncharacterized protein</fullName>
    </submittedName>
</protein>
<comment type="caution">
    <text evidence="1">The sequence shown here is derived from an EMBL/GenBank/DDBJ whole genome shotgun (WGS) entry which is preliminary data.</text>
</comment>
<gene>
    <name evidence="1" type="ORF">MEDL_69252</name>
</gene>